<gene>
    <name evidence="1" type="ORF">SDC9_182449</name>
</gene>
<comment type="caution">
    <text evidence="1">The sequence shown here is derived from an EMBL/GenBank/DDBJ whole genome shotgun (WGS) entry which is preliminary data.</text>
</comment>
<dbReference type="EMBL" id="VSSQ01088262">
    <property type="protein sequence ID" value="MPN34955.1"/>
    <property type="molecule type" value="Genomic_DNA"/>
</dbReference>
<protein>
    <submittedName>
        <fullName evidence="1">Uncharacterized protein</fullName>
    </submittedName>
</protein>
<evidence type="ECO:0000313" key="1">
    <source>
        <dbReference type="EMBL" id="MPN34955.1"/>
    </source>
</evidence>
<organism evidence="1">
    <name type="scientific">bioreactor metagenome</name>
    <dbReference type="NCBI Taxonomy" id="1076179"/>
    <lineage>
        <taxon>unclassified sequences</taxon>
        <taxon>metagenomes</taxon>
        <taxon>ecological metagenomes</taxon>
    </lineage>
</organism>
<sequence>MHFSENVGIVTRFFQNAGISQCTRFYRFLFLIGRNNTGIFFSDSRLFTRRITIETENIVHMRPVGILSGKQSSPCRSTVLLSMSIGKNHALCSKFIDIGCLMVLRSVTHSGYRRRNIVPAQVIGK</sequence>
<accession>A0A645H7H3</accession>
<name>A0A645H7H3_9ZZZZ</name>
<proteinExistence type="predicted"/>
<dbReference type="AlphaFoldDB" id="A0A645H7H3"/>
<reference evidence="1" key="1">
    <citation type="submission" date="2019-08" db="EMBL/GenBank/DDBJ databases">
        <authorList>
            <person name="Kucharzyk K."/>
            <person name="Murdoch R.W."/>
            <person name="Higgins S."/>
            <person name="Loffler F."/>
        </authorList>
    </citation>
    <scope>NUCLEOTIDE SEQUENCE</scope>
</reference>